<reference evidence="4" key="1">
    <citation type="submission" date="2018-02" db="EMBL/GenBank/DDBJ databases">
        <title>Rhizophora mucronata_Transcriptome.</title>
        <authorList>
            <person name="Meera S.P."/>
            <person name="Sreeshan A."/>
            <person name="Augustine A."/>
        </authorList>
    </citation>
    <scope>NUCLEOTIDE SEQUENCE</scope>
    <source>
        <tissue evidence="4">Leaf</tissue>
    </source>
</reference>
<comment type="subcellular location">
    <subcellularLocation>
        <location evidence="2">Membrane</location>
        <topology evidence="2">Multi-pass membrane protein</topology>
    </subcellularLocation>
</comment>
<keyword evidence="1" id="KW-0863">Zinc-finger</keyword>
<evidence type="ECO:0000259" key="3">
    <source>
        <dbReference type="PROSITE" id="PS50089"/>
    </source>
</evidence>
<evidence type="ECO:0000313" key="4">
    <source>
        <dbReference type="EMBL" id="MBX09892.1"/>
    </source>
</evidence>
<evidence type="ECO:0000256" key="1">
    <source>
        <dbReference type="PROSITE-ProRule" id="PRU00175"/>
    </source>
</evidence>
<dbReference type="Gene3D" id="3.30.40.10">
    <property type="entry name" value="Zinc/RING finger domain, C3HC4 (zinc finger)"/>
    <property type="match status" value="1"/>
</dbReference>
<keyword evidence="1" id="KW-0479">Metal-binding</keyword>
<protein>
    <recommendedName>
        <fullName evidence="2">HVA22-like protein</fullName>
    </recommendedName>
</protein>
<dbReference type="InterPro" id="IPR004345">
    <property type="entry name" value="TB2_DP1_HVA22"/>
</dbReference>
<dbReference type="PANTHER" id="PTHR12300:SF150">
    <property type="entry name" value="HVA22-LIKE PROTEIN K"/>
    <property type="match status" value="1"/>
</dbReference>
<dbReference type="AlphaFoldDB" id="A0A2P2KVZ8"/>
<dbReference type="SMART" id="SM00184">
    <property type="entry name" value="RING"/>
    <property type="match status" value="1"/>
</dbReference>
<dbReference type="GO" id="GO:0008270">
    <property type="term" value="F:zinc ion binding"/>
    <property type="evidence" value="ECO:0007669"/>
    <property type="project" value="UniProtKB-KW"/>
</dbReference>
<dbReference type="PROSITE" id="PS50089">
    <property type="entry name" value="ZF_RING_2"/>
    <property type="match status" value="1"/>
</dbReference>
<dbReference type="EMBL" id="GGEC01029408">
    <property type="protein sequence ID" value="MBX09892.1"/>
    <property type="molecule type" value="Transcribed_RNA"/>
</dbReference>
<dbReference type="InterPro" id="IPR013083">
    <property type="entry name" value="Znf_RING/FYVE/PHD"/>
</dbReference>
<dbReference type="InterPro" id="IPR001841">
    <property type="entry name" value="Znf_RING"/>
</dbReference>
<accession>A0A2P2KVZ8</accession>
<comment type="similarity">
    <text evidence="2">Belongs to the DP1 family.</text>
</comment>
<feature type="domain" description="RING-type" evidence="3">
    <location>
        <begin position="224"/>
        <end position="265"/>
    </location>
</feature>
<name>A0A2P2KVZ8_RHIMU</name>
<dbReference type="SUPFAM" id="SSF57850">
    <property type="entry name" value="RING/U-box"/>
    <property type="match status" value="1"/>
</dbReference>
<sequence>MKQLVGQVQMKEVQLQPGLDLPLECCRRSGCGYFLVWSVLVIQCKLCGLFLPKLCSNSAEVVLPVYPTFEAIERQDEDKRQKWLTYRAAYGSFSLVDVFADKLLSQFPMYYRMKFALLLWLQLPSVEGAKQLYKNCLRPIFLRHQVWVDTIMGFVNGEMMANETVRSTRADERIRTTFMAGTSSIRAHEERVNETVRSTRENERSSIREPTEGKFDGSNGIVGCVICQEQLLGGDEVTGMPCSHVFHVKCIEKWLEQSRSCPLCRLDLP</sequence>
<organism evidence="4">
    <name type="scientific">Rhizophora mucronata</name>
    <name type="common">Asiatic mangrove</name>
    <dbReference type="NCBI Taxonomy" id="61149"/>
    <lineage>
        <taxon>Eukaryota</taxon>
        <taxon>Viridiplantae</taxon>
        <taxon>Streptophyta</taxon>
        <taxon>Embryophyta</taxon>
        <taxon>Tracheophyta</taxon>
        <taxon>Spermatophyta</taxon>
        <taxon>Magnoliopsida</taxon>
        <taxon>eudicotyledons</taxon>
        <taxon>Gunneridae</taxon>
        <taxon>Pentapetalae</taxon>
        <taxon>rosids</taxon>
        <taxon>fabids</taxon>
        <taxon>Malpighiales</taxon>
        <taxon>Rhizophoraceae</taxon>
        <taxon>Rhizophora</taxon>
    </lineage>
</organism>
<evidence type="ECO:0000256" key="2">
    <source>
        <dbReference type="RuleBase" id="RU362006"/>
    </source>
</evidence>
<keyword evidence="1" id="KW-0862">Zinc</keyword>
<dbReference type="GO" id="GO:0016020">
    <property type="term" value="C:membrane"/>
    <property type="evidence" value="ECO:0007669"/>
    <property type="project" value="UniProtKB-SubCell"/>
</dbReference>
<dbReference type="Pfam" id="PF13639">
    <property type="entry name" value="zf-RING_2"/>
    <property type="match status" value="1"/>
</dbReference>
<dbReference type="PANTHER" id="PTHR12300">
    <property type="entry name" value="HVA22-LIKE PROTEINS"/>
    <property type="match status" value="1"/>
</dbReference>
<dbReference type="CDD" id="cd16454">
    <property type="entry name" value="RING-H2_PA-TM-RING"/>
    <property type="match status" value="1"/>
</dbReference>
<proteinExistence type="inferred from homology"/>
<dbReference type="Pfam" id="PF03134">
    <property type="entry name" value="TB2_DP1_HVA22"/>
    <property type="match status" value="1"/>
</dbReference>